<keyword evidence="7 9" id="KW-1133">Transmembrane helix</keyword>
<dbReference type="PANTHER" id="PTHR43731:SF14">
    <property type="entry name" value="PRESENILIN-ASSOCIATED RHOMBOID-LIKE PROTEIN, MITOCHONDRIAL"/>
    <property type="match status" value="1"/>
</dbReference>
<feature type="transmembrane region" description="Helical" evidence="9">
    <location>
        <begin position="205"/>
        <end position="225"/>
    </location>
</feature>
<dbReference type="Pfam" id="PF12122">
    <property type="entry name" value="Rhomboid_N"/>
    <property type="match status" value="1"/>
</dbReference>
<evidence type="ECO:0000259" key="11">
    <source>
        <dbReference type="Pfam" id="PF12122"/>
    </source>
</evidence>
<keyword evidence="13" id="KW-1185">Reference proteome</keyword>
<evidence type="ECO:0000256" key="3">
    <source>
        <dbReference type="ARBA" id="ARBA00022475"/>
    </source>
</evidence>
<keyword evidence="5 9" id="KW-0812">Transmembrane</keyword>
<comment type="subcellular location">
    <subcellularLocation>
        <location evidence="1">Membrane</location>
        <topology evidence="1">Multi-pass membrane protein</topology>
    </subcellularLocation>
</comment>
<dbReference type="NCBIfam" id="TIGR04239">
    <property type="entry name" value="rhombo_GlpG"/>
    <property type="match status" value="1"/>
</dbReference>
<feature type="domain" description="Peptidase S54 rhomboid" evidence="10">
    <location>
        <begin position="141"/>
        <end position="277"/>
    </location>
</feature>
<evidence type="ECO:0000256" key="6">
    <source>
        <dbReference type="ARBA" id="ARBA00022801"/>
    </source>
</evidence>
<dbReference type="InterPro" id="IPR035952">
    <property type="entry name" value="Rhomboid-like_sf"/>
</dbReference>
<dbReference type="InterPro" id="IPR022732">
    <property type="entry name" value="Peptidase_S54_GlpG_N"/>
</dbReference>
<evidence type="ECO:0000256" key="8">
    <source>
        <dbReference type="ARBA" id="ARBA00023136"/>
    </source>
</evidence>
<evidence type="ECO:0000256" key="5">
    <source>
        <dbReference type="ARBA" id="ARBA00022692"/>
    </source>
</evidence>
<reference evidence="12 13" key="1">
    <citation type="journal article" date="2017" name="Antonie Van Leeuwenhoek">
        <title>Rhizobium rhizosphaerae sp. nov., a novel species isolated from rice rhizosphere.</title>
        <authorList>
            <person name="Zhao J.J."/>
            <person name="Zhang J."/>
            <person name="Zhang R.J."/>
            <person name="Zhang C.W."/>
            <person name="Yin H.Q."/>
            <person name="Zhang X.X."/>
        </authorList>
    </citation>
    <scope>NUCLEOTIDE SEQUENCE [LARGE SCALE GENOMIC DNA]</scope>
    <source>
        <strain evidence="12 13">BSs20135</strain>
    </source>
</reference>
<keyword evidence="3" id="KW-1003">Cell membrane</keyword>
<dbReference type="RefSeq" id="WP_007625381.1">
    <property type="nucleotide sequence ID" value="NZ_BAEO01000065.1"/>
</dbReference>
<name>K6YDA0_9ALTE</name>
<dbReference type="InterPro" id="IPR050925">
    <property type="entry name" value="Rhomboid_protease_S54"/>
</dbReference>
<evidence type="ECO:0000313" key="13">
    <source>
        <dbReference type="Proteomes" id="UP000006327"/>
    </source>
</evidence>
<feature type="domain" description="Peptidase S54 GlpG peptidase N-terminal" evidence="11">
    <location>
        <begin position="6"/>
        <end position="80"/>
    </location>
</feature>
<feature type="transmembrane region" description="Helical" evidence="9">
    <location>
        <begin position="237"/>
        <end position="255"/>
    </location>
</feature>
<feature type="transmembrane region" description="Helical" evidence="9">
    <location>
        <begin position="107"/>
        <end position="128"/>
    </location>
</feature>
<dbReference type="InterPro" id="IPR023662">
    <property type="entry name" value="Rhomboid_protease_GlpG"/>
</dbReference>
<dbReference type="GO" id="GO:0004252">
    <property type="term" value="F:serine-type endopeptidase activity"/>
    <property type="evidence" value="ECO:0007669"/>
    <property type="project" value="InterPro"/>
</dbReference>
<feature type="transmembrane region" description="Helical" evidence="9">
    <location>
        <begin position="148"/>
        <end position="167"/>
    </location>
</feature>
<proteinExistence type="inferred from homology"/>
<dbReference type="SUPFAM" id="SSF144091">
    <property type="entry name" value="Rhomboid-like"/>
    <property type="match status" value="1"/>
</dbReference>
<feature type="transmembrane region" description="Helical" evidence="9">
    <location>
        <begin position="261"/>
        <end position="277"/>
    </location>
</feature>
<comment type="caution">
    <text evidence="12">The sequence shown here is derived from an EMBL/GenBank/DDBJ whole genome shotgun (WGS) entry which is preliminary data.</text>
</comment>
<keyword evidence="8 9" id="KW-0472">Membrane</keyword>
<dbReference type="InterPro" id="IPR022764">
    <property type="entry name" value="Peptidase_S54_rhomboid_dom"/>
</dbReference>
<keyword evidence="6" id="KW-0378">Hydrolase</keyword>
<gene>
    <name evidence="12" type="primary">glpG</name>
    <name evidence="12" type="ORF">GARC_4976</name>
</gene>
<dbReference type="eggNOG" id="COG0705">
    <property type="taxonomic scope" value="Bacteria"/>
</dbReference>
<organism evidence="12 13">
    <name type="scientific">Paraglaciecola arctica BSs20135</name>
    <dbReference type="NCBI Taxonomy" id="493475"/>
    <lineage>
        <taxon>Bacteria</taxon>
        <taxon>Pseudomonadati</taxon>
        <taxon>Pseudomonadota</taxon>
        <taxon>Gammaproteobacteria</taxon>
        <taxon>Alteromonadales</taxon>
        <taxon>Alteromonadaceae</taxon>
        <taxon>Paraglaciecola</taxon>
    </lineage>
</organism>
<dbReference type="Gene3D" id="1.20.1540.10">
    <property type="entry name" value="Rhomboid-like"/>
    <property type="match status" value="1"/>
</dbReference>
<evidence type="ECO:0000256" key="7">
    <source>
        <dbReference type="ARBA" id="ARBA00022989"/>
    </source>
</evidence>
<dbReference type="Pfam" id="PF01694">
    <property type="entry name" value="Rhomboid"/>
    <property type="match status" value="1"/>
</dbReference>
<sequence length="290" mass="32257">MSTPLKLVAFSKEQPARLLTIYLIEQGIQVEYQYSDNEYSHGVMLLESSDQIKAKKLAEEFVLNPNNVKYQTAAWHSGETVSLIPDASLSAAKTLYDLKQAPFTSSILAICLLIYLLAMVGVSAPYLWLKIQPIAMLVDTGQWWRLLGPALIHFSVLHIAFNLLWWWTLGKQIEITFGLSSLLLLFVFSAVVSNVAQLMVSGPNFGGLSGVVYALVGCVWWLGWLKPSWGLSLPKPIVVFLLVWLVVGYLDILPVHMANTAHTVGLTCGCLFAWFLATRAKAPRINKSEF</sequence>
<dbReference type="GO" id="GO:0016020">
    <property type="term" value="C:membrane"/>
    <property type="evidence" value="ECO:0007669"/>
    <property type="project" value="UniProtKB-SubCell"/>
</dbReference>
<dbReference type="Proteomes" id="UP000006327">
    <property type="component" value="Unassembled WGS sequence"/>
</dbReference>
<keyword evidence="4" id="KW-0997">Cell inner membrane</keyword>
<evidence type="ECO:0000256" key="9">
    <source>
        <dbReference type="SAM" id="Phobius"/>
    </source>
</evidence>
<evidence type="ECO:0000256" key="2">
    <source>
        <dbReference type="ARBA" id="ARBA00009045"/>
    </source>
</evidence>
<dbReference type="OrthoDB" id="9778341at2"/>
<dbReference type="GO" id="GO:0006508">
    <property type="term" value="P:proteolysis"/>
    <property type="evidence" value="ECO:0007669"/>
    <property type="project" value="InterPro"/>
</dbReference>
<feature type="transmembrane region" description="Helical" evidence="9">
    <location>
        <begin position="179"/>
        <end position="199"/>
    </location>
</feature>
<comment type="similarity">
    <text evidence="2">Belongs to the peptidase S54 family.</text>
</comment>
<evidence type="ECO:0000259" key="10">
    <source>
        <dbReference type="Pfam" id="PF01694"/>
    </source>
</evidence>
<accession>K6YDA0</accession>
<dbReference type="AlphaFoldDB" id="K6YDA0"/>
<evidence type="ECO:0000256" key="1">
    <source>
        <dbReference type="ARBA" id="ARBA00004141"/>
    </source>
</evidence>
<evidence type="ECO:0000313" key="12">
    <source>
        <dbReference type="EMBL" id="GAC21911.1"/>
    </source>
</evidence>
<protein>
    <submittedName>
        <fullName evidence="12">GlpG protein</fullName>
    </submittedName>
</protein>
<evidence type="ECO:0000256" key="4">
    <source>
        <dbReference type="ARBA" id="ARBA00022519"/>
    </source>
</evidence>
<dbReference type="EMBL" id="BAEO01000065">
    <property type="protein sequence ID" value="GAC21911.1"/>
    <property type="molecule type" value="Genomic_DNA"/>
</dbReference>
<dbReference type="PANTHER" id="PTHR43731">
    <property type="entry name" value="RHOMBOID PROTEASE"/>
    <property type="match status" value="1"/>
</dbReference>
<dbReference type="STRING" id="493475.GARC_4976"/>
<dbReference type="Gene3D" id="3.30.70.2350">
    <property type="match status" value="1"/>
</dbReference>
<dbReference type="InterPro" id="IPR038236">
    <property type="entry name" value="GlpG_N_sf"/>
</dbReference>